<dbReference type="EMBL" id="JAPJDO010000036">
    <property type="protein sequence ID" value="MCX2940305.1"/>
    <property type="molecule type" value="Genomic_DNA"/>
</dbReference>
<dbReference type="RefSeq" id="WP_266000100.1">
    <property type="nucleotide sequence ID" value="NZ_JAPJDN010000036.1"/>
</dbReference>
<comment type="caution">
    <text evidence="1">The sequence shown here is derived from an EMBL/GenBank/DDBJ whole genome shotgun (WGS) entry which is preliminary data.</text>
</comment>
<gene>
    <name evidence="1" type="ORF">ORI27_26780</name>
</gene>
<evidence type="ECO:0000313" key="1">
    <source>
        <dbReference type="EMBL" id="MCX2940305.1"/>
    </source>
</evidence>
<organism evidence="1 2">
    <name type="scientific">Mycobacterium pinniadriaticum</name>
    <dbReference type="NCBI Taxonomy" id="2994102"/>
    <lineage>
        <taxon>Bacteria</taxon>
        <taxon>Bacillati</taxon>
        <taxon>Actinomycetota</taxon>
        <taxon>Actinomycetes</taxon>
        <taxon>Mycobacteriales</taxon>
        <taxon>Mycobacteriaceae</taxon>
        <taxon>Mycobacterium</taxon>
    </lineage>
</organism>
<evidence type="ECO:0000313" key="2">
    <source>
        <dbReference type="Proteomes" id="UP001300745"/>
    </source>
</evidence>
<name>A0ABT3SLA5_9MYCO</name>
<accession>A0ABT3SLA5</accession>
<sequence>MMTGSGWRDAWRVALRRALQIGQSANGTLKVSPGDGSVLVGELTLPDLELWLGLTVHGHEKVPSGGQ</sequence>
<reference evidence="1 2" key="1">
    <citation type="submission" date="2022-11" db="EMBL/GenBank/DDBJ databases">
        <title>Mycobacterium sp. nov.</title>
        <authorList>
            <person name="Papic B."/>
            <person name="Spicic S."/>
            <person name="Duvnjak S."/>
        </authorList>
    </citation>
    <scope>NUCLEOTIDE SEQUENCE [LARGE SCALE GENOMIC DNA]</scope>
    <source>
        <strain evidence="1 2">CVI_P4</strain>
    </source>
</reference>
<proteinExistence type="predicted"/>
<keyword evidence="2" id="KW-1185">Reference proteome</keyword>
<dbReference type="Proteomes" id="UP001300745">
    <property type="component" value="Unassembled WGS sequence"/>
</dbReference>
<protein>
    <submittedName>
        <fullName evidence="1">Uncharacterized protein</fullName>
    </submittedName>
</protein>